<dbReference type="SMART" id="SM00345">
    <property type="entry name" value="HTH_GNTR"/>
    <property type="match status" value="1"/>
</dbReference>
<keyword evidence="1" id="KW-0805">Transcription regulation</keyword>
<dbReference type="GO" id="GO:0003700">
    <property type="term" value="F:DNA-binding transcription factor activity"/>
    <property type="evidence" value="ECO:0007669"/>
    <property type="project" value="InterPro"/>
</dbReference>
<evidence type="ECO:0000256" key="3">
    <source>
        <dbReference type="ARBA" id="ARBA00023163"/>
    </source>
</evidence>
<gene>
    <name evidence="5" type="ORF">DW352_20880</name>
</gene>
<dbReference type="KEGG" id="ptaw:DW352_20880"/>
<dbReference type="Gene3D" id="1.20.120.530">
    <property type="entry name" value="GntR ligand-binding domain-like"/>
    <property type="match status" value="1"/>
</dbReference>
<organism evidence="5 6">
    <name type="scientific">Pseudolabrys taiwanensis</name>
    <dbReference type="NCBI Taxonomy" id="331696"/>
    <lineage>
        <taxon>Bacteria</taxon>
        <taxon>Pseudomonadati</taxon>
        <taxon>Pseudomonadota</taxon>
        <taxon>Alphaproteobacteria</taxon>
        <taxon>Hyphomicrobiales</taxon>
        <taxon>Xanthobacteraceae</taxon>
        <taxon>Pseudolabrys</taxon>
    </lineage>
</organism>
<dbReference type="PANTHER" id="PTHR43537">
    <property type="entry name" value="TRANSCRIPTIONAL REGULATOR, GNTR FAMILY"/>
    <property type="match status" value="1"/>
</dbReference>
<dbReference type="InterPro" id="IPR011711">
    <property type="entry name" value="GntR_C"/>
</dbReference>
<dbReference type="InterPro" id="IPR008920">
    <property type="entry name" value="TF_FadR/GntR_C"/>
</dbReference>
<dbReference type="Gene3D" id="1.10.10.10">
    <property type="entry name" value="Winged helix-like DNA-binding domain superfamily/Winged helix DNA-binding domain"/>
    <property type="match status" value="1"/>
</dbReference>
<dbReference type="PROSITE" id="PS50949">
    <property type="entry name" value="HTH_GNTR"/>
    <property type="match status" value="1"/>
</dbReference>
<dbReference type="SUPFAM" id="SSF48008">
    <property type="entry name" value="GntR ligand-binding domain-like"/>
    <property type="match status" value="1"/>
</dbReference>
<reference evidence="5 6" key="1">
    <citation type="submission" date="2018-07" db="EMBL/GenBank/DDBJ databases">
        <authorList>
            <person name="Quirk P.G."/>
            <person name="Krulwich T.A."/>
        </authorList>
    </citation>
    <scope>NUCLEOTIDE SEQUENCE [LARGE SCALE GENOMIC DNA]</scope>
    <source>
        <strain evidence="5 6">CC-BB4</strain>
    </source>
</reference>
<name>A0A346A0R4_9HYPH</name>
<evidence type="ECO:0000256" key="2">
    <source>
        <dbReference type="ARBA" id="ARBA00023125"/>
    </source>
</evidence>
<dbReference type="SMART" id="SM00895">
    <property type="entry name" value="FCD"/>
    <property type="match status" value="1"/>
</dbReference>
<proteinExistence type="predicted"/>
<dbReference type="Pfam" id="PF07729">
    <property type="entry name" value="FCD"/>
    <property type="match status" value="1"/>
</dbReference>
<dbReference type="PANTHER" id="PTHR43537:SF5">
    <property type="entry name" value="UXU OPERON TRANSCRIPTIONAL REGULATOR"/>
    <property type="match status" value="1"/>
</dbReference>
<dbReference type="InterPro" id="IPR036390">
    <property type="entry name" value="WH_DNA-bd_sf"/>
</dbReference>
<keyword evidence="6" id="KW-1185">Reference proteome</keyword>
<dbReference type="SUPFAM" id="SSF46785">
    <property type="entry name" value="Winged helix' DNA-binding domain"/>
    <property type="match status" value="1"/>
</dbReference>
<keyword evidence="2" id="KW-0238">DNA-binding</keyword>
<dbReference type="GO" id="GO:0003677">
    <property type="term" value="F:DNA binding"/>
    <property type="evidence" value="ECO:0007669"/>
    <property type="project" value="UniProtKB-KW"/>
</dbReference>
<evidence type="ECO:0000313" key="6">
    <source>
        <dbReference type="Proteomes" id="UP000254889"/>
    </source>
</evidence>
<dbReference type="AlphaFoldDB" id="A0A346A0R4"/>
<dbReference type="CDD" id="cd07377">
    <property type="entry name" value="WHTH_GntR"/>
    <property type="match status" value="1"/>
</dbReference>
<dbReference type="PRINTS" id="PR00035">
    <property type="entry name" value="HTHGNTR"/>
</dbReference>
<dbReference type="EMBL" id="CP031417">
    <property type="protein sequence ID" value="AXK82761.1"/>
    <property type="molecule type" value="Genomic_DNA"/>
</dbReference>
<dbReference type="RefSeq" id="WP_115693140.1">
    <property type="nucleotide sequence ID" value="NZ_CP031417.1"/>
</dbReference>
<dbReference type="Pfam" id="PF00392">
    <property type="entry name" value="GntR"/>
    <property type="match status" value="1"/>
</dbReference>
<accession>A0A346A0R4</accession>
<evidence type="ECO:0000259" key="4">
    <source>
        <dbReference type="PROSITE" id="PS50949"/>
    </source>
</evidence>
<protein>
    <submittedName>
        <fullName evidence="5">FadR family transcriptional regulator</fullName>
    </submittedName>
</protein>
<evidence type="ECO:0000256" key="1">
    <source>
        <dbReference type="ARBA" id="ARBA00023015"/>
    </source>
</evidence>
<dbReference type="OrthoDB" id="9028214at2"/>
<dbReference type="Proteomes" id="UP000254889">
    <property type="component" value="Chromosome"/>
</dbReference>
<feature type="domain" description="HTH gntR-type" evidence="4">
    <location>
        <begin position="27"/>
        <end position="97"/>
    </location>
</feature>
<dbReference type="InterPro" id="IPR036388">
    <property type="entry name" value="WH-like_DNA-bd_sf"/>
</dbReference>
<evidence type="ECO:0000313" key="5">
    <source>
        <dbReference type="EMBL" id="AXK82761.1"/>
    </source>
</evidence>
<sequence>MPLKAQRQPVTMSGKLTARIMFAGRSSSLSAQIVAEVRDQLFAKELKPGDFLGTEKDLAARFGTSRIVARDALRTLEALGIVEIRMGKGGGARIAAGNPRLFAEALAVQLDLTGVTVPEIMDAQRAIEALGAELAAEHATAEDIVTLRRLLAEAEAAMDDLDTFTRLSRDFHLAVAEASHNRVLVVQLVSLEHVSWPRRNVTATPKLARHIIEIHSKLVDLIEMRDAAAARALMDDHVKMIRARRVAEHGSHEASEEGRCC</sequence>
<dbReference type="InterPro" id="IPR000524">
    <property type="entry name" value="Tscrpt_reg_HTH_GntR"/>
</dbReference>
<keyword evidence="3" id="KW-0804">Transcription</keyword>